<sequence length="150" mass="16516">MCKGLSCRRELIADLNQPLFSSFRAVAASILEELLPVPTATPKASLPFSVLFVHLSQILLKNFEERNFLLLQLYKIPVYSSVSLVKKGKQSLLTFDILPTSHSLVTPESTKIRAKPTSEGYNGLDNLASTVITGKFGFVSLSTGILLFRD</sequence>
<protein>
    <submittedName>
        <fullName evidence="1">Uncharacterized protein</fullName>
    </submittedName>
</protein>
<dbReference type="EMBL" id="KV454297">
    <property type="protein sequence ID" value="ODQ71730.1"/>
    <property type="molecule type" value="Genomic_DNA"/>
</dbReference>
<accession>A0A1E3Q2A0</accession>
<reference evidence="1 2" key="1">
    <citation type="journal article" date="2016" name="Proc. Natl. Acad. Sci. U.S.A.">
        <title>Comparative genomics of biotechnologically important yeasts.</title>
        <authorList>
            <person name="Riley R."/>
            <person name="Haridas S."/>
            <person name="Wolfe K.H."/>
            <person name="Lopes M.R."/>
            <person name="Hittinger C.T."/>
            <person name="Goeker M."/>
            <person name="Salamov A.A."/>
            <person name="Wisecaver J.H."/>
            <person name="Long T.M."/>
            <person name="Calvey C.H."/>
            <person name="Aerts A.L."/>
            <person name="Barry K.W."/>
            <person name="Choi C."/>
            <person name="Clum A."/>
            <person name="Coughlan A.Y."/>
            <person name="Deshpande S."/>
            <person name="Douglass A.P."/>
            <person name="Hanson S.J."/>
            <person name="Klenk H.-P."/>
            <person name="LaButti K.M."/>
            <person name="Lapidus A."/>
            <person name="Lindquist E.A."/>
            <person name="Lipzen A.M."/>
            <person name="Meier-Kolthoff J.P."/>
            <person name="Ohm R.A."/>
            <person name="Otillar R.P."/>
            <person name="Pangilinan J.L."/>
            <person name="Peng Y."/>
            <person name="Rokas A."/>
            <person name="Rosa C.A."/>
            <person name="Scheuner C."/>
            <person name="Sibirny A.A."/>
            <person name="Slot J.C."/>
            <person name="Stielow J.B."/>
            <person name="Sun H."/>
            <person name="Kurtzman C.P."/>
            <person name="Blackwell M."/>
            <person name="Grigoriev I.V."/>
            <person name="Jeffries T.W."/>
        </authorList>
    </citation>
    <scope>NUCLEOTIDE SEQUENCE [LARGE SCALE GENOMIC DNA]</scope>
    <source>
        <strain evidence="1 2">NRRL Y-11557</strain>
    </source>
</reference>
<evidence type="ECO:0000313" key="2">
    <source>
        <dbReference type="Proteomes" id="UP000094385"/>
    </source>
</evidence>
<dbReference type="AlphaFoldDB" id="A0A1E3Q2A0"/>
<organism evidence="1 2">
    <name type="scientific">Lipomyces starkeyi NRRL Y-11557</name>
    <dbReference type="NCBI Taxonomy" id="675824"/>
    <lineage>
        <taxon>Eukaryota</taxon>
        <taxon>Fungi</taxon>
        <taxon>Dikarya</taxon>
        <taxon>Ascomycota</taxon>
        <taxon>Saccharomycotina</taxon>
        <taxon>Lipomycetes</taxon>
        <taxon>Lipomycetales</taxon>
        <taxon>Lipomycetaceae</taxon>
        <taxon>Lipomyces</taxon>
    </lineage>
</organism>
<dbReference type="Proteomes" id="UP000094385">
    <property type="component" value="Unassembled WGS sequence"/>
</dbReference>
<name>A0A1E3Q2A0_LIPST</name>
<evidence type="ECO:0000313" key="1">
    <source>
        <dbReference type="EMBL" id="ODQ71730.1"/>
    </source>
</evidence>
<keyword evidence="2" id="KW-1185">Reference proteome</keyword>
<gene>
    <name evidence="1" type="ORF">LIPSTDRAFT_73463</name>
</gene>
<proteinExistence type="predicted"/>